<dbReference type="Proteomes" id="UP000184330">
    <property type="component" value="Unassembled WGS sequence"/>
</dbReference>
<feature type="compositionally biased region" description="Basic and acidic residues" evidence="1">
    <location>
        <begin position="186"/>
        <end position="204"/>
    </location>
</feature>
<name>A0A1L7XYK6_9HELO</name>
<feature type="region of interest" description="Disordered" evidence="1">
    <location>
        <begin position="167"/>
        <end position="207"/>
    </location>
</feature>
<evidence type="ECO:0000313" key="2">
    <source>
        <dbReference type="EMBL" id="CZR70107.1"/>
    </source>
</evidence>
<sequence>MYEKHQEIIENWPETSVFKGLVHTDRDISTTTVINTNVAVVPHYDAGDYEDTMTPLYVLGDYNRTKGGSLSIPILGRSYRMYLSSILWLRSRKFLHMVRRPVVNGQRWSMVHVTQANIAKFEAVKKPETPKQKSDFQKDARKGEHSIALSAKGLGDDKHNLEAITQWKENASKSMDKTGKARRKGRSEEKRKAEDLNSEIDKPIKAPPTYERYGTELFLKTSENAEDTQDMVTSQPVGGIAESSRTSNEWIISPPFMSSGQPELQHGIQPRWQESNDFPGHWLCNFGNGIERSYYKDGGQTQYLGGPRSV</sequence>
<accession>A0A1L7XYK6</accession>
<dbReference type="Gene3D" id="3.60.130.30">
    <property type="match status" value="1"/>
</dbReference>
<proteinExistence type="predicted"/>
<reference evidence="2 3" key="1">
    <citation type="submission" date="2016-03" db="EMBL/GenBank/DDBJ databases">
        <authorList>
            <person name="Ploux O."/>
        </authorList>
    </citation>
    <scope>NUCLEOTIDE SEQUENCE [LARGE SCALE GENOMIC DNA]</scope>
    <source>
        <strain evidence="2 3">UAMH 11012</strain>
    </source>
</reference>
<organism evidence="2 3">
    <name type="scientific">Phialocephala subalpina</name>
    <dbReference type="NCBI Taxonomy" id="576137"/>
    <lineage>
        <taxon>Eukaryota</taxon>
        <taxon>Fungi</taxon>
        <taxon>Dikarya</taxon>
        <taxon>Ascomycota</taxon>
        <taxon>Pezizomycotina</taxon>
        <taxon>Leotiomycetes</taxon>
        <taxon>Helotiales</taxon>
        <taxon>Mollisiaceae</taxon>
        <taxon>Phialocephala</taxon>
        <taxon>Phialocephala fortinii species complex</taxon>
    </lineage>
</organism>
<keyword evidence="3" id="KW-1185">Reference proteome</keyword>
<gene>
    <name evidence="2" type="ORF">PAC_20008</name>
</gene>
<dbReference type="AlphaFoldDB" id="A0A1L7XYK6"/>
<evidence type="ECO:0000313" key="3">
    <source>
        <dbReference type="Proteomes" id="UP000184330"/>
    </source>
</evidence>
<dbReference type="EMBL" id="FJOG01000095">
    <property type="protein sequence ID" value="CZR70107.1"/>
    <property type="molecule type" value="Genomic_DNA"/>
</dbReference>
<dbReference type="OrthoDB" id="3562207at2759"/>
<feature type="compositionally biased region" description="Basic and acidic residues" evidence="1">
    <location>
        <begin position="170"/>
        <end position="179"/>
    </location>
</feature>
<evidence type="ECO:0000256" key="1">
    <source>
        <dbReference type="SAM" id="MobiDB-lite"/>
    </source>
</evidence>
<protein>
    <submittedName>
        <fullName evidence="2">Uncharacterized protein</fullName>
    </submittedName>
</protein>